<dbReference type="EMBL" id="FPHG01000021">
    <property type="protein sequence ID" value="SFV53826.1"/>
    <property type="molecule type" value="Genomic_DNA"/>
</dbReference>
<proteinExistence type="predicted"/>
<evidence type="ECO:0000313" key="2">
    <source>
        <dbReference type="EMBL" id="SFV53826.1"/>
    </source>
</evidence>
<keyword evidence="1" id="KW-0472">Membrane</keyword>
<protein>
    <submittedName>
        <fullName evidence="2">Membrane protein</fullName>
    </submittedName>
</protein>
<reference evidence="2" key="1">
    <citation type="submission" date="2016-10" db="EMBL/GenBank/DDBJ databases">
        <authorList>
            <person name="de Groot N.N."/>
        </authorList>
    </citation>
    <scope>NUCLEOTIDE SEQUENCE</scope>
</reference>
<keyword evidence="1" id="KW-1133">Transmembrane helix</keyword>
<name>A0A1W1BJZ3_9ZZZZ</name>
<keyword evidence="1" id="KW-0812">Transmembrane</keyword>
<gene>
    <name evidence="2" type="ORF">MNB_SV-9-643</name>
</gene>
<dbReference type="AlphaFoldDB" id="A0A1W1BJZ3"/>
<evidence type="ECO:0000256" key="1">
    <source>
        <dbReference type="SAM" id="Phobius"/>
    </source>
</evidence>
<accession>A0A1W1BJZ3</accession>
<feature type="transmembrane region" description="Helical" evidence="1">
    <location>
        <begin position="97"/>
        <end position="118"/>
    </location>
</feature>
<organism evidence="2">
    <name type="scientific">hydrothermal vent metagenome</name>
    <dbReference type="NCBI Taxonomy" id="652676"/>
    <lineage>
        <taxon>unclassified sequences</taxon>
        <taxon>metagenomes</taxon>
        <taxon>ecological metagenomes</taxon>
    </lineage>
</organism>
<sequence length="324" mass="38034">MQSDEKKVENKEEINQDISIKTISQKTNISVNVVQNLFDKKFEKFSYPQAIGSIRIIERDFDMDMDSLRKECEEYFNEHPLDDGVSVLKPIDEDRPIIPQILIILILAFLAYGAWYFFTEYYSKQIISPSTIKTIKLSHTVLQKGDTEKKKIIEPKIIKEVQEANQSTESNKSNKIKEIKLVENNITTPKVIIDKNITEEKNSTKVEAILPVSRIVVEEVTKPVKEESKIITHNRKIITLIPNEYMWFRLIDLSNKKRRAYKRSTQYKIDMRENNWLFATENSSFSFKDNGKLYKYSDEGKLFYKLDQSGIHQLTEEQFRALEK</sequence>